<keyword evidence="4" id="KW-1185">Reference proteome</keyword>
<dbReference type="OrthoDB" id="111691at2"/>
<feature type="transmembrane region" description="Helical" evidence="2">
    <location>
        <begin position="137"/>
        <end position="157"/>
    </location>
</feature>
<evidence type="ECO:0000256" key="1">
    <source>
        <dbReference type="SAM" id="MobiDB-lite"/>
    </source>
</evidence>
<proteinExistence type="predicted"/>
<feature type="transmembrane region" description="Helical" evidence="2">
    <location>
        <begin position="321"/>
        <end position="345"/>
    </location>
</feature>
<dbReference type="PANTHER" id="PTHR34219:SF8">
    <property type="entry name" value="PEPSY DOMAIN-CONTAINING PROTEIN"/>
    <property type="match status" value="1"/>
</dbReference>
<keyword evidence="2" id="KW-0812">Transmembrane</keyword>
<name>A0A1M4UU98_9BACT</name>
<dbReference type="PANTHER" id="PTHR34219">
    <property type="entry name" value="IRON-REGULATED INNER MEMBRANE PROTEIN-RELATED"/>
    <property type="match status" value="1"/>
</dbReference>
<feature type="transmembrane region" description="Helical" evidence="2">
    <location>
        <begin position="187"/>
        <end position="214"/>
    </location>
</feature>
<dbReference type="RefSeq" id="WP_073059263.1">
    <property type="nucleotide sequence ID" value="NZ_FQUS01000002.1"/>
</dbReference>
<dbReference type="AlphaFoldDB" id="A0A1M4UU98"/>
<evidence type="ECO:0000313" key="3">
    <source>
        <dbReference type="EMBL" id="SHE60296.1"/>
    </source>
</evidence>
<gene>
    <name evidence="3" type="ORF">SAMN05443144_102128</name>
</gene>
<dbReference type="Proteomes" id="UP000184041">
    <property type="component" value="Unassembled WGS sequence"/>
</dbReference>
<dbReference type="EMBL" id="FQUS01000002">
    <property type="protein sequence ID" value="SHE60296.1"/>
    <property type="molecule type" value="Genomic_DNA"/>
</dbReference>
<keyword evidence="2" id="KW-1133">Transmembrane helix</keyword>
<dbReference type="STRING" id="1194090.SAMN05443144_102128"/>
<dbReference type="InterPro" id="IPR005625">
    <property type="entry name" value="PepSY-ass_TM"/>
</dbReference>
<sequence>MNKRFLLSIHKWLGLIAGIFILIMGLTGSILVFDDEIEHFIQRDIIYQPDSDQPVSLDNAYASIMRKHPNWDVRFTAVPDKADRAIEAEIRRPDDRRYLYLHPVTGDIMRDLDSESTFSYWMLKLHYQLHSGFAGEVILLIAGLMFICSLITGFWFYRKAIRKVLTFKIRPRFRNLQSTSSELHRSVGVWALIFNLITAITGVVILLIIVLTHVQSDGEPPPLPDPPAVEASLDNMMETARESYPGFDPSYVRMPAQPDRQITLYGHMDTDLPIHYEFSNYVQYDPRTGMESNAFFVRNQPVTTHLLSFTYPLHFGDWGGLTIKILYCFFGLAPAILSITGFIIWRQRERKKRQLQRQRRPARDPFQPQERSNSIDETLDETVV</sequence>
<protein>
    <submittedName>
        <fullName evidence="3">Uncharacterized iron-regulated membrane protein</fullName>
    </submittedName>
</protein>
<reference evidence="3 4" key="1">
    <citation type="submission" date="2016-11" db="EMBL/GenBank/DDBJ databases">
        <authorList>
            <person name="Jaros S."/>
            <person name="Januszkiewicz K."/>
            <person name="Wedrychowicz H."/>
        </authorList>
    </citation>
    <scope>NUCLEOTIDE SEQUENCE [LARGE SCALE GENOMIC DNA]</scope>
    <source>
        <strain evidence="3 4">DSM 21986</strain>
    </source>
</reference>
<feature type="region of interest" description="Disordered" evidence="1">
    <location>
        <begin position="354"/>
        <end position="384"/>
    </location>
</feature>
<organism evidence="3 4">
    <name type="scientific">Fodinibius roseus</name>
    <dbReference type="NCBI Taxonomy" id="1194090"/>
    <lineage>
        <taxon>Bacteria</taxon>
        <taxon>Pseudomonadati</taxon>
        <taxon>Balneolota</taxon>
        <taxon>Balneolia</taxon>
        <taxon>Balneolales</taxon>
        <taxon>Balneolaceae</taxon>
        <taxon>Fodinibius</taxon>
    </lineage>
</organism>
<accession>A0A1M4UU98</accession>
<feature type="transmembrane region" description="Helical" evidence="2">
    <location>
        <begin position="12"/>
        <end position="33"/>
    </location>
</feature>
<evidence type="ECO:0000256" key="2">
    <source>
        <dbReference type="SAM" id="Phobius"/>
    </source>
</evidence>
<evidence type="ECO:0000313" key="4">
    <source>
        <dbReference type="Proteomes" id="UP000184041"/>
    </source>
</evidence>
<keyword evidence="2" id="KW-0472">Membrane</keyword>
<dbReference type="Pfam" id="PF03929">
    <property type="entry name" value="PepSY_TM"/>
    <property type="match status" value="1"/>
</dbReference>